<proteinExistence type="predicted"/>
<dbReference type="Proteomes" id="UP000568839">
    <property type="component" value="Unassembled WGS sequence"/>
</dbReference>
<gene>
    <name evidence="2" type="ORF">HNR44_003422</name>
</gene>
<dbReference type="InterPro" id="IPR025870">
    <property type="entry name" value="Glyoxalase-like_dom"/>
</dbReference>
<sequence length="150" mass="17462">MDLYFDHLVHFSQNPTVAVKDFQTEGLNAFPGGRHEKWGTYNSVCYFGLSYIEFLGIEDMNQAKRAIDNDLVRQAVQELSLESNRGMSRLAFRTNHLQKWARHFEKTGVRVDGIHSGQRKKEDGSFIEWSMLFPKSQSGLELPFFIEWQQ</sequence>
<reference evidence="2 3" key="1">
    <citation type="submission" date="2020-08" db="EMBL/GenBank/DDBJ databases">
        <title>Genomic Encyclopedia of Type Strains, Phase IV (KMG-IV): sequencing the most valuable type-strain genomes for metagenomic binning, comparative biology and taxonomic classification.</title>
        <authorList>
            <person name="Goeker M."/>
        </authorList>
    </citation>
    <scope>NUCLEOTIDE SEQUENCE [LARGE SCALE GENOMIC DNA]</scope>
    <source>
        <strain evidence="2 3">DSM 21769</strain>
    </source>
</reference>
<protein>
    <recommendedName>
        <fullName evidence="1">Glyoxalase-like domain-containing protein</fullName>
    </recommendedName>
</protein>
<dbReference type="SUPFAM" id="SSF54593">
    <property type="entry name" value="Glyoxalase/Bleomycin resistance protein/Dihydroxybiphenyl dioxygenase"/>
    <property type="match status" value="1"/>
</dbReference>
<evidence type="ECO:0000259" key="1">
    <source>
        <dbReference type="Pfam" id="PF13468"/>
    </source>
</evidence>
<name>A0A841Q190_9BACL</name>
<dbReference type="InterPro" id="IPR029068">
    <property type="entry name" value="Glyas_Bleomycin-R_OHBP_Dase"/>
</dbReference>
<dbReference type="PANTHER" id="PTHR40265:SF1">
    <property type="entry name" value="GLYOXALASE-LIKE DOMAIN-CONTAINING PROTEIN"/>
    <property type="match status" value="1"/>
</dbReference>
<evidence type="ECO:0000313" key="2">
    <source>
        <dbReference type="EMBL" id="MBB6451415.1"/>
    </source>
</evidence>
<accession>A0A841Q190</accession>
<comment type="caution">
    <text evidence="2">The sequence shown here is derived from an EMBL/GenBank/DDBJ whole genome shotgun (WGS) entry which is preliminary data.</text>
</comment>
<evidence type="ECO:0000313" key="3">
    <source>
        <dbReference type="Proteomes" id="UP000568839"/>
    </source>
</evidence>
<dbReference type="Pfam" id="PF13468">
    <property type="entry name" value="Glyoxalase_3"/>
    <property type="match status" value="1"/>
</dbReference>
<keyword evidence="3" id="KW-1185">Reference proteome</keyword>
<dbReference type="Gene3D" id="3.10.180.10">
    <property type="entry name" value="2,3-Dihydroxybiphenyl 1,2-Dioxygenase, domain 1"/>
    <property type="match status" value="1"/>
</dbReference>
<organism evidence="2 3">
    <name type="scientific">Geomicrobium halophilum</name>
    <dbReference type="NCBI Taxonomy" id="549000"/>
    <lineage>
        <taxon>Bacteria</taxon>
        <taxon>Bacillati</taxon>
        <taxon>Bacillota</taxon>
        <taxon>Bacilli</taxon>
        <taxon>Bacillales</taxon>
        <taxon>Geomicrobium</taxon>
    </lineage>
</organism>
<dbReference type="AlphaFoldDB" id="A0A841Q190"/>
<dbReference type="RefSeq" id="WP_184405532.1">
    <property type="nucleotide sequence ID" value="NZ_JACHHJ010000006.1"/>
</dbReference>
<feature type="domain" description="Glyoxalase-like" evidence="1">
    <location>
        <begin position="5"/>
        <end position="150"/>
    </location>
</feature>
<dbReference type="PANTHER" id="PTHR40265">
    <property type="entry name" value="BLL2707 PROTEIN"/>
    <property type="match status" value="1"/>
</dbReference>
<dbReference type="EMBL" id="JACHHJ010000006">
    <property type="protein sequence ID" value="MBB6451415.1"/>
    <property type="molecule type" value="Genomic_DNA"/>
</dbReference>